<dbReference type="InterPro" id="IPR013783">
    <property type="entry name" value="Ig-like_fold"/>
</dbReference>
<gene>
    <name evidence="4" type="ORF">QNI29_01370</name>
</gene>
<proteinExistence type="predicted"/>
<keyword evidence="2" id="KW-0732">Signal</keyword>
<dbReference type="EMBL" id="CP126446">
    <property type="protein sequence ID" value="WIF98364.1"/>
    <property type="molecule type" value="Genomic_DNA"/>
</dbReference>
<evidence type="ECO:0000256" key="1">
    <source>
        <dbReference type="SAM" id="MobiDB-lite"/>
    </source>
</evidence>
<protein>
    <submittedName>
        <fullName evidence="4">FixH family protein</fullName>
    </submittedName>
</protein>
<dbReference type="Proteomes" id="UP001236652">
    <property type="component" value="Chromosome"/>
</dbReference>
<evidence type="ECO:0000259" key="3">
    <source>
        <dbReference type="Pfam" id="PF13115"/>
    </source>
</evidence>
<evidence type="ECO:0000313" key="5">
    <source>
        <dbReference type="Proteomes" id="UP001236652"/>
    </source>
</evidence>
<dbReference type="Gene3D" id="2.60.40.10">
    <property type="entry name" value="Immunoglobulins"/>
    <property type="match status" value="1"/>
</dbReference>
<sequence length="131" mass="14351">MNILFILGFCLMALAACGSEGEASGSESDKPITAKILTVPEELTTEQISTLQVKVSQGDQKVDEAKKVTIKWAREGEEPSDEKPSQKQGNGLYSIQHTFDEAGTYRVVAVVEVNGQHKEVEKEIEVEEPND</sequence>
<organism evidence="4 5">
    <name type="scientific">Pontibacillus chungwhensis</name>
    <dbReference type="NCBI Taxonomy" id="265426"/>
    <lineage>
        <taxon>Bacteria</taxon>
        <taxon>Bacillati</taxon>
        <taxon>Bacillota</taxon>
        <taxon>Bacilli</taxon>
        <taxon>Bacillales</taxon>
        <taxon>Bacillaceae</taxon>
        <taxon>Pontibacillus</taxon>
    </lineage>
</organism>
<evidence type="ECO:0000256" key="2">
    <source>
        <dbReference type="SAM" id="SignalP"/>
    </source>
</evidence>
<accession>A0ABY8V165</accession>
<dbReference type="RefSeq" id="WP_231419632.1">
    <property type="nucleotide sequence ID" value="NZ_CP126446.1"/>
</dbReference>
<evidence type="ECO:0000313" key="4">
    <source>
        <dbReference type="EMBL" id="WIF98364.1"/>
    </source>
</evidence>
<dbReference type="Pfam" id="PF13115">
    <property type="entry name" value="YtkA"/>
    <property type="match status" value="1"/>
</dbReference>
<name>A0ABY8V165_9BACI</name>
<dbReference type="InterPro" id="IPR032693">
    <property type="entry name" value="YtkA-like_dom"/>
</dbReference>
<reference evidence="4 5" key="1">
    <citation type="submission" date="2023-05" db="EMBL/GenBank/DDBJ databases">
        <title>Comparative genomics reveals the evidence of polycyclic aromatic hydrocarbons degradation in moderately halophilic genus Pontibacillus.</title>
        <authorList>
            <person name="Yang H."/>
            <person name="Qian Z."/>
        </authorList>
    </citation>
    <scope>NUCLEOTIDE SEQUENCE [LARGE SCALE GENOMIC DNA]</scope>
    <source>
        <strain evidence="5">HN14</strain>
    </source>
</reference>
<feature type="compositionally biased region" description="Basic and acidic residues" evidence="1">
    <location>
        <begin position="72"/>
        <end position="85"/>
    </location>
</feature>
<feature type="domain" description="YtkA-like" evidence="3">
    <location>
        <begin position="37"/>
        <end position="107"/>
    </location>
</feature>
<feature type="region of interest" description="Disordered" evidence="1">
    <location>
        <begin position="72"/>
        <end position="94"/>
    </location>
</feature>
<feature type="signal peptide" evidence="2">
    <location>
        <begin position="1"/>
        <end position="15"/>
    </location>
</feature>
<keyword evidence="5" id="KW-1185">Reference proteome</keyword>
<feature type="chain" id="PRO_5045780328" evidence="2">
    <location>
        <begin position="16"/>
        <end position="131"/>
    </location>
</feature>